<dbReference type="InterPro" id="IPR049163">
    <property type="entry name" value="Pif1-like_2B_dom"/>
</dbReference>
<dbReference type="EMBL" id="BKCJ010007494">
    <property type="protein sequence ID" value="GEU77537.1"/>
    <property type="molecule type" value="Genomic_DNA"/>
</dbReference>
<keyword evidence="1" id="KW-0347">Helicase</keyword>
<dbReference type="GO" id="GO:0006310">
    <property type="term" value="P:DNA recombination"/>
    <property type="evidence" value="ECO:0007669"/>
    <property type="project" value="UniProtKB-KW"/>
</dbReference>
<name>A0A6L2MWB4_TANCI</name>
<dbReference type="GO" id="GO:0005524">
    <property type="term" value="F:ATP binding"/>
    <property type="evidence" value="ECO:0007669"/>
    <property type="project" value="UniProtKB-KW"/>
</dbReference>
<evidence type="ECO:0000313" key="5">
    <source>
        <dbReference type="EMBL" id="GEU77537.1"/>
    </source>
</evidence>
<dbReference type="Pfam" id="PF05970">
    <property type="entry name" value="PIF1"/>
    <property type="match status" value="1"/>
</dbReference>
<dbReference type="AlphaFoldDB" id="A0A6L2MWB4"/>
<protein>
    <recommendedName>
        <fullName evidence="1">ATP-dependent DNA helicase</fullName>
        <ecNumber evidence="1">5.6.2.3</ecNumber>
    </recommendedName>
</protein>
<evidence type="ECO:0000259" key="2">
    <source>
        <dbReference type="Pfam" id="PF05970"/>
    </source>
</evidence>
<dbReference type="Pfam" id="PF21530">
    <property type="entry name" value="Pif1_2B_dom"/>
    <property type="match status" value="1"/>
</dbReference>
<organism evidence="5">
    <name type="scientific">Tanacetum cinerariifolium</name>
    <name type="common">Dalmatian daisy</name>
    <name type="synonym">Chrysanthemum cinerariifolium</name>
    <dbReference type="NCBI Taxonomy" id="118510"/>
    <lineage>
        <taxon>Eukaryota</taxon>
        <taxon>Viridiplantae</taxon>
        <taxon>Streptophyta</taxon>
        <taxon>Embryophyta</taxon>
        <taxon>Tracheophyta</taxon>
        <taxon>Spermatophyta</taxon>
        <taxon>Magnoliopsida</taxon>
        <taxon>eudicotyledons</taxon>
        <taxon>Gunneridae</taxon>
        <taxon>Pentapetalae</taxon>
        <taxon>asterids</taxon>
        <taxon>campanulids</taxon>
        <taxon>Asterales</taxon>
        <taxon>Asteraceae</taxon>
        <taxon>Asteroideae</taxon>
        <taxon>Anthemideae</taxon>
        <taxon>Anthemidinae</taxon>
        <taxon>Tanacetum</taxon>
    </lineage>
</organism>
<dbReference type="Pfam" id="PF14214">
    <property type="entry name" value="Helitron_like_N"/>
    <property type="match status" value="1"/>
</dbReference>
<keyword evidence="1" id="KW-0227">DNA damage</keyword>
<keyword evidence="1" id="KW-0378">Hydrolase</keyword>
<dbReference type="PANTHER" id="PTHR10492">
    <property type="match status" value="1"/>
</dbReference>
<dbReference type="PANTHER" id="PTHR10492:SF101">
    <property type="entry name" value="ATP-DEPENDENT DNA HELICASE"/>
    <property type="match status" value="1"/>
</dbReference>
<keyword evidence="1" id="KW-0547">Nucleotide-binding</keyword>
<evidence type="ECO:0000256" key="1">
    <source>
        <dbReference type="RuleBase" id="RU363044"/>
    </source>
</evidence>
<feature type="domain" description="DNA helicase Pif1-like DEAD-box helicase" evidence="2">
    <location>
        <begin position="517"/>
        <end position="736"/>
    </location>
</feature>
<proteinExistence type="inferred from homology"/>
<feature type="domain" description="DNA helicase Pif1-like 2B" evidence="4">
    <location>
        <begin position="815"/>
        <end position="861"/>
    </location>
</feature>
<evidence type="ECO:0000259" key="3">
    <source>
        <dbReference type="Pfam" id="PF14214"/>
    </source>
</evidence>
<gene>
    <name evidence="5" type="ORF">Tci_049515</name>
</gene>
<keyword evidence="1" id="KW-0233">DNA recombination</keyword>
<dbReference type="GO" id="GO:0016787">
    <property type="term" value="F:hydrolase activity"/>
    <property type="evidence" value="ECO:0007669"/>
    <property type="project" value="UniProtKB-KW"/>
</dbReference>
<dbReference type="Gene3D" id="3.40.50.300">
    <property type="entry name" value="P-loop containing nucleotide triphosphate hydrolases"/>
    <property type="match status" value="1"/>
</dbReference>
<dbReference type="GO" id="GO:0006281">
    <property type="term" value="P:DNA repair"/>
    <property type="evidence" value="ECO:0007669"/>
    <property type="project" value="UniProtKB-KW"/>
</dbReference>
<dbReference type="GO" id="GO:0043139">
    <property type="term" value="F:5'-3' DNA helicase activity"/>
    <property type="evidence" value="ECO:0007669"/>
    <property type="project" value="UniProtKB-EC"/>
</dbReference>
<dbReference type="InterPro" id="IPR010285">
    <property type="entry name" value="DNA_helicase_pif1-like_DEAD"/>
</dbReference>
<comment type="caution">
    <text evidence="5">The sequence shown here is derived from an EMBL/GenBank/DDBJ whole genome shotgun (WGS) entry which is preliminary data.</text>
</comment>
<comment type="catalytic activity">
    <reaction evidence="1">
        <text>ATP + H2O = ADP + phosphate + H(+)</text>
        <dbReference type="Rhea" id="RHEA:13065"/>
        <dbReference type="ChEBI" id="CHEBI:15377"/>
        <dbReference type="ChEBI" id="CHEBI:15378"/>
        <dbReference type="ChEBI" id="CHEBI:30616"/>
        <dbReference type="ChEBI" id="CHEBI:43474"/>
        <dbReference type="ChEBI" id="CHEBI:456216"/>
        <dbReference type="EC" id="5.6.2.3"/>
    </reaction>
</comment>
<feature type="domain" description="Helitron helicase-like" evidence="3">
    <location>
        <begin position="114"/>
        <end position="272"/>
    </location>
</feature>
<comment type="similarity">
    <text evidence="1">Belongs to the helicase family.</text>
</comment>
<accession>A0A6L2MWB4</accession>
<dbReference type="InterPro" id="IPR025476">
    <property type="entry name" value="Helitron_helicase-like"/>
</dbReference>
<reference evidence="5" key="1">
    <citation type="journal article" date="2019" name="Sci. Rep.">
        <title>Draft genome of Tanacetum cinerariifolium, the natural source of mosquito coil.</title>
        <authorList>
            <person name="Yamashiro T."/>
            <person name="Shiraishi A."/>
            <person name="Satake H."/>
            <person name="Nakayama K."/>
        </authorList>
    </citation>
    <scope>NUCLEOTIDE SEQUENCE</scope>
</reference>
<dbReference type="InterPro" id="IPR027417">
    <property type="entry name" value="P-loop_NTPase"/>
</dbReference>
<comment type="cofactor">
    <cofactor evidence="1">
        <name>Mg(2+)</name>
        <dbReference type="ChEBI" id="CHEBI:18420"/>
    </cofactor>
</comment>
<sequence>MVRDQFKVDELDNVRLKLIGKRASDRRNYNLTASSEVYALIVRDIKNSLDKIDIVIETKTCKIKHISVLHPSFLSLQYPLFFLYGEDGYKNDVVHRGVVKPDPKKHNRLTMREYFSYIIQERKGRFSLHHNSRRLFQQLLVDDFAMIETERLWFHRRNQKTLRIESYQKLSTSVDNGNTGASKLGKRIVLPSYFTGGARYMRKNYLDTMSLCKWYGHPDFFITFTCNPKWQEITRFLNKTRLRPKDRPDVVCKVFKMRLDHLIKNLKEKKILDASMQPSVASSKFLAWMKCNETDDAAQTLTYADFPSKFVWKSKKRMWERRKQGYVVGRIHQVPPSLGEAYYLRVLLNKIKGKTSWEEIRTVDGKLYDSFRDACFAMGLLDDDKEYIEAIKEGYHISFGDFVRRLFVMLLTSNSVARPDHVWNQTWEYMSDDIKHEQRLLLKNPDLEIRERHRKNICLQYIDKLLRRNGSSLSSISGMPLPDLEFLENHPNSLIHDEICCNPDLLRAEHERLFSSITTKEKIVYIRVISAVKDNKGGVFVFYGYSGTGKTYIWKTVSAAIRSKGEIVLNVASSGIASLILTGGHTTHSQFGIPINVNEDSFCSIIAGTYLAALLITTSLIMWDEALMMHIHCFKALDRSLRDIIGSTNPKAKEMPFGGKVIVLGGDFRQILPVILGGTRQDVIHASLNSSYIWDDCMVLELTTNMRPREGSEKSNIEEIKEFGEWILKMGDGRLGGPNDGEATVKIPDDILISANVDPVASLIEFVYPSLLDNLQDPTFFNIEQFLLLLTKSSDSICEFEGVDNTYTESLYSSEVLNGLKLSGIPNHILALKVGAPVMLLRNIDQTTGLCNGTRLRILKLGEHLIESQIMTGSNVGHTTIIPRLKLSPSDKRLPLKINRRQFSVSCLFCHDHQQKPRPVFIKRWNFFA</sequence>
<keyword evidence="1" id="KW-0067">ATP-binding</keyword>
<dbReference type="SUPFAM" id="SSF52540">
    <property type="entry name" value="P-loop containing nucleoside triphosphate hydrolases"/>
    <property type="match status" value="2"/>
</dbReference>
<keyword evidence="1" id="KW-0234">DNA repair</keyword>
<dbReference type="GO" id="GO:0000723">
    <property type="term" value="P:telomere maintenance"/>
    <property type="evidence" value="ECO:0007669"/>
    <property type="project" value="InterPro"/>
</dbReference>
<evidence type="ECO:0000259" key="4">
    <source>
        <dbReference type="Pfam" id="PF21530"/>
    </source>
</evidence>
<dbReference type="EC" id="5.6.2.3" evidence="1"/>